<reference evidence="1" key="1">
    <citation type="submission" date="2023-04" db="EMBL/GenBank/DDBJ databases">
        <title>Candida boidinii NBRC 1967.</title>
        <authorList>
            <person name="Ichikawa N."/>
            <person name="Sato H."/>
            <person name="Tonouchi N."/>
        </authorList>
    </citation>
    <scope>NUCLEOTIDE SEQUENCE</scope>
    <source>
        <strain evidence="1">NBRC 1967</strain>
    </source>
</reference>
<organism evidence="1 2">
    <name type="scientific">Candida boidinii</name>
    <name type="common">Yeast</name>
    <dbReference type="NCBI Taxonomy" id="5477"/>
    <lineage>
        <taxon>Eukaryota</taxon>
        <taxon>Fungi</taxon>
        <taxon>Dikarya</taxon>
        <taxon>Ascomycota</taxon>
        <taxon>Saccharomycotina</taxon>
        <taxon>Pichiomycetes</taxon>
        <taxon>Pichiales</taxon>
        <taxon>Pichiaceae</taxon>
        <taxon>Ogataea</taxon>
        <taxon>Ogataea/Candida clade</taxon>
    </lineage>
</organism>
<accession>A0ACB5TXA4</accession>
<proteinExistence type="predicted"/>
<dbReference type="Proteomes" id="UP001165101">
    <property type="component" value="Unassembled WGS sequence"/>
</dbReference>
<evidence type="ECO:0000313" key="2">
    <source>
        <dbReference type="Proteomes" id="UP001165101"/>
    </source>
</evidence>
<protein>
    <submittedName>
        <fullName evidence="1">Unnamed protein product</fullName>
    </submittedName>
</protein>
<gene>
    <name evidence="1" type="ORF">Cboi01_000445100</name>
</gene>
<comment type="caution">
    <text evidence="1">The sequence shown here is derived from an EMBL/GenBank/DDBJ whole genome shotgun (WGS) entry which is preliminary data.</text>
</comment>
<sequence length="397" mass="45919">MFKSSIRSLKVINHNLQRQISSTATTADRPLLLDVLPSRKFIKRLLFDMDAKMNYNKYLPVLEKIYDTMDNNKIDDKGQDLKKIYSKLTGKDLVIFQNVLKEIRTQTHTSNKNLVDLESALIERAGELGNRDAITMLCFKALEQDSNTGSSSTIEEPYTDEEKRFANLHIMKLLKLNHPLTFKMSGDFAFKNGRVEDAVKFYNQFIKLDPNSFLTSEVYKSMGIIEFRNSRLIKSKYFFEKSIALAPSSKVSQCHYFLGQIYEDDPLRSRYHFEMSAAEGFRESFASLGFLELNYFHDAYKAKHWFLLGSELGDVNCMIGVFDSYIRVDDLSNAAKAFNKIKKFLNEQTESVNFTWDQFLKIREESIDKLSITGLINEINIDNSLSNENLQDSKWNV</sequence>
<keyword evidence="2" id="KW-1185">Reference proteome</keyword>
<dbReference type="EMBL" id="BSXV01002876">
    <property type="protein sequence ID" value="GME96956.1"/>
    <property type="molecule type" value="Genomic_DNA"/>
</dbReference>
<name>A0ACB5TXA4_CANBO</name>
<evidence type="ECO:0000313" key="1">
    <source>
        <dbReference type="EMBL" id="GME96956.1"/>
    </source>
</evidence>